<name>A0A194UVJ8_CYTMA</name>
<reference evidence="2" key="1">
    <citation type="submission" date="2014-12" db="EMBL/GenBank/DDBJ databases">
        <title>Genome Sequence of Valsa Canker Pathogens Uncovers a Specific Adaption of Colonization on Woody Bark.</title>
        <authorList>
            <person name="Yin Z."/>
            <person name="Liu H."/>
            <person name="Gao X."/>
            <person name="Li Z."/>
            <person name="Song N."/>
            <person name="Ke X."/>
            <person name="Dai Q."/>
            <person name="Wu Y."/>
            <person name="Sun Y."/>
            <person name="Xu J.-R."/>
            <person name="Kang Z.K."/>
            <person name="Wang L."/>
            <person name="Huang L."/>
        </authorList>
    </citation>
    <scope>NUCLEOTIDE SEQUENCE [LARGE SCALE GENOMIC DNA]</scope>
    <source>
        <strain evidence="2">SXYL134</strain>
    </source>
</reference>
<dbReference type="Proteomes" id="UP000078576">
    <property type="component" value="Unassembled WGS sequence"/>
</dbReference>
<evidence type="ECO:0000313" key="2">
    <source>
        <dbReference type="Proteomes" id="UP000078576"/>
    </source>
</evidence>
<protein>
    <submittedName>
        <fullName evidence="1">Uncharacterized protein</fullName>
    </submittedName>
</protein>
<sequence>MSSHADVNASNRGLSPASTIDLKLVGVAWPAWTGWTAYPTPLVRCGQQMEQDKQAGVEENLGNPQ</sequence>
<gene>
    <name evidence="1" type="ORF">VP1G_10727</name>
</gene>
<dbReference type="EMBL" id="KN714682">
    <property type="protein sequence ID" value="KUI55688.1"/>
    <property type="molecule type" value="Genomic_DNA"/>
</dbReference>
<proteinExistence type="predicted"/>
<evidence type="ECO:0000313" key="1">
    <source>
        <dbReference type="EMBL" id="KUI55688.1"/>
    </source>
</evidence>
<keyword evidence="2" id="KW-1185">Reference proteome</keyword>
<dbReference type="AlphaFoldDB" id="A0A194UVJ8"/>
<accession>A0A194UVJ8</accession>
<organism evidence="1 2">
    <name type="scientific">Cytospora mali</name>
    <name type="common">Apple Valsa canker fungus</name>
    <name type="synonym">Valsa mali</name>
    <dbReference type="NCBI Taxonomy" id="578113"/>
    <lineage>
        <taxon>Eukaryota</taxon>
        <taxon>Fungi</taxon>
        <taxon>Dikarya</taxon>
        <taxon>Ascomycota</taxon>
        <taxon>Pezizomycotina</taxon>
        <taxon>Sordariomycetes</taxon>
        <taxon>Sordariomycetidae</taxon>
        <taxon>Diaporthales</taxon>
        <taxon>Cytosporaceae</taxon>
        <taxon>Cytospora</taxon>
    </lineage>
</organism>